<dbReference type="GO" id="GO:0005952">
    <property type="term" value="C:cAMP-dependent protein kinase complex"/>
    <property type="evidence" value="ECO:0007669"/>
    <property type="project" value="InterPro"/>
</dbReference>
<evidence type="ECO:0000256" key="2">
    <source>
        <dbReference type="ARBA" id="ARBA00020355"/>
    </source>
</evidence>
<proteinExistence type="inferred from homology"/>
<dbReference type="PANTHER" id="PTHR11635:SF152">
    <property type="entry name" value="CAMP-DEPENDENT PROTEIN KINASE TYPE I REGULATORY SUBUNIT-RELATED"/>
    <property type="match status" value="1"/>
</dbReference>
<dbReference type="Gene3D" id="2.60.120.10">
    <property type="entry name" value="Jelly Rolls"/>
    <property type="match status" value="2"/>
</dbReference>
<dbReference type="GO" id="GO:0033554">
    <property type="term" value="P:cellular response to stress"/>
    <property type="evidence" value="ECO:0007669"/>
    <property type="project" value="UniProtKB-ARBA"/>
</dbReference>
<dbReference type="SUPFAM" id="SSF51206">
    <property type="entry name" value="cAMP-binding domain-like"/>
    <property type="match status" value="2"/>
</dbReference>
<keyword evidence="6 8" id="KW-0547">Nucleotide-binding</keyword>
<dbReference type="Pfam" id="PF00027">
    <property type="entry name" value="cNMP_binding"/>
    <property type="match status" value="2"/>
</dbReference>
<dbReference type="InterPro" id="IPR012198">
    <property type="entry name" value="cAMP_dep_PK_reg_su"/>
</dbReference>
<evidence type="ECO:0000256" key="5">
    <source>
        <dbReference type="ARBA" id="ARBA00022737"/>
    </source>
</evidence>
<evidence type="ECO:0000256" key="6">
    <source>
        <dbReference type="ARBA" id="ARBA00022741"/>
    </source>
</evidence>
<dbReference type="InterPro" id="IPR014710">
    <property type="entry name" value="RmlC-like_jellyroll"/>
</dbReference>
<dbReference type="PRINTS" id="PR00103">
    <property type="entry name" value="CAMPKINASE"/>
</dbReference>
<evidence type="ECO:0000313" key="13">
    <source>
        <dbReference type="Proteomes" id="UP000242146"/>
    </source>
</evidence>
<dbReference type="CDD" id="cd12098">
    <property type="entry name" value="DD_R_ScPKA-like"/>
    <property type="match status" value="1"/>
</dbReference>
<feature type="binding site" evidence="9">
    <location>
        <position position="200"/>
    </location>
    <ligand>
        <name>3',5'-cyclic AMP</name>
        <dbReference type="ChEBI" id="CHEBI:58165"/>
        <label>1</label>
    </ligand>
</feature>
<dbReference type="PIRSF" id="PIRSF000548">
    <property type="entry name" value="PK_regulatory"/>
    <property type="match status" value="1"/>
</dbReference>
<dbReference type="AlphaFoldDB" id="A0A1X2GIJ2"/>
<dbReference type="Proteomes" id="UP000242146">
    <property type="component" value="Unassembled WGS sequence"/>
</dbReference>
<keyword evidence="5" id="KW-0677">Repeat</keyword>
<dbReference type="FunFam" id="2.60.120.10:FF:000039">
    <property type="entry name" value="cAMP-dependent protein kinase regulatory subunit"/>
    <property type="match status" value="1"/>
</dbReference>
<comment type="subunit">
    <text evidence="8">Tetramer, composed of 2 regulatory (R) and 2 catalytic (C) subunits. In the presence of cAMP it dissociates into 2 active monomeric C subunits and an R dimer.</text>
</comment>
<accession>A0A1X2GIJ2</accession>
<evidence type="ECO:0000256" key="7">
    <source>
        <dbReference type="ARBA" id="ARBA00023149"/>
    </source>
</evidence>
<dbReference type="GO" id="GO:0005634">
    <property type="term" value="C:nucleus"/>
    <property type="evidence" value="ECO:0007669"/>
    <property type="project" value="TreeGrafter"/>
</dbReference>
<keyword evidence="13" id="KW-1185">Reference proteome</keyword>
<dbReference type="PANTHER" id="PTHR11635">
    <property type="entry name" value="CAMP-DEPENDENT PROTEIN KINASE REGULATORY CHAIN"/>
    <property type="match status" value="1"/>
</dbReference>
<feature type="domain" description="Cyclic nucleotide-binding" evidence="11">
    <location>
        <begin position="244"/>
        <end position="364"/>
    </location>
</feature>
<dbReference type="CDD" id="cd00038">
    <property type="entry name" value="CAP_ED"/>
    <property type="match status" value="2"/>
</dbReference>
<organism evidence="12 13">
    <name type="scientific">Hesseltinella vesiculosa</name>
    <dbReference type="NCBI Taxonomy" id="101127"/>
    <lineage>
        <taxon>Eukaryota</taxon>
        <taxon>Fungi</taxon>
        <taxon>Fungi incertae sedis</taxon>
        <taxon>Mucoromycota</taxon>
        <taxon>Mucoromycotina</taxon>
        <taxon>Mucoromycetes</taxon>
        <taxon>Mucorales</taxon>
        <taxon>Cunninghamellaceae</taxon>
        <taxon>Hesseltinella</taxon>
    </lineage>
</organism>
<dbReference type="EMBL" id="MCGT01000013">
    <property type="protein sequence ID" value="ORX54472.1"/>
    <property type="molecule type" value="Genomic_DNA"/>
</dbReference>
<comment type="caution">
    <text evidence="12">The sequence shown here is derived from an EMBL/GenBank/DDBJ whole genome shotgun (WGS) entry which is preliminary data.</text>
</comment>
<dbReference type="STRING" id="101127.A0A1X2GIJ2"/>
<reference evidence="12 13" key="1">
    <citation type="submission" date="2016-07" db="EMBL/GenBank/DDBJ databases">
        <title>Pervasive Adenine N6-methylation of Active Genes in Fungi.</title>
        <authorList>
            <consortium name="DOE Joint Genome Institute"/>
            <person name="Mondo S.J."/>
            <person name="Dannebaum R.O."/>
            <person name="Kuo R.C."/>
            <person name="Labutti K."/>
            <person name="Haridas S."/>
            <person name="Kuo A."/>
            <person name="Salamov A."/>
            <person name="Ahrendt S.R."/>
            <person name="Lipzen A."/>
            <person name="Sullivan W."/>
            <person name="Andreopoulos W.B."/>
            <person name="Clum A."/>
            <person name="Lindquist E."/>
            <person name="Daum C."/>
            <person name="Ramamoorthy G.K."/>
            <person name="Gryganskyi A."/>
            <person name="Culley D."/>
            <person name="Magnuson J.K."/>
            <person name="James T.Y."/>
            <person name="O'Malley M.A."/>
            <person name="Stajich J.E."/>
            <person name="Spatafora J.W."/>
            <person name="Visel A."/>
            <person name="Grigoriev I.V."/>
        </authorList>
    </citation>
    <scope>NUCLEOTIDE SEQUENCE [LARGE SCALE GENOMIC DNA]</scope>
    <source>
        <strain evidence="12 13">NRRL 3301</strain>
    </source>
</reference>
<name>A0A1X2GIJ2_9FUNG</name>
<keyword evidence="7 8" id="KW-0114">cAMP</keyword>
<dbReference type="InterPro" id="IPR018488">
    <property type="entry name" value="cNMP-bd_CS"/>
</dbReference>
<evidence type="ECO:0000256" key="8">
    <source>
        <dbReference type="PIRNR" id="PIRNR000548"/>
    </source>
</evidence>
<evidence type="ECO:0000256" key="1">
    <source>
        <dbReference type="ARBA" id="ARBA00005753"/>
    </source>
</evidence>
<dbReference type="InterPro" id="IPR000595">
    <property type="entry name" value="cNMP-bd_dom"/>
</dbReference>
<feature type="domain" description="Cyclic nucleotide-binding" evidence="11">
    <location>
        <begin position="126"/>
        <end position="241"/>
    </location>
</feature>
<evidence type="ECO:0000256" key="9">
    <source>
        <dbReference type="PIRSR" id="PIRSR000548-1"/>
    </source>
</evidence>
<feature type="binding site" evidence="9">
    <location>
        <position position="191"/>
    </location>
    <ligand>
        <name>3',5'-cyclic AMP</name>
        <dbReference type="ChEBI" id="CHEBI:58165"/>
        <label>1</label>
    </ligand>
</feature>
<evidence type="ECO:0000313" key="12">
    <source>
        <dbReference type="EMBL" id="ORX54472.1"/>
    </source>
</evidence>
<feature type="binding site" evidence="9">
    <location>
        <position position="323"/>
    </location>
    <ligand>
        <name>3',5'-cyclic AMP</name>
        <dbReference type="ChEBI" id="CHEBI:58165"/>
        <label>2</label>
    </ligand>
</feature>
<keyword evidence="12" id="KW-0808">Transferase</keyword>
<evidence type="ECO:0000256" key="3">
    <source>
        <dbReference type="ARBA" id="ARBA00022553"/>
    </source>
</evidence>
<gene>
    <name evidence="12" type="ORF">DM01DRAFT_1305077</name>
</gene>
<dbReference type="InterPro" id="IPR003117">
    <property type="entry name" value="cAMP_dep_PK_reg_su_I/II_a/b"/>
</dbReference>
<feature type="binding site" evidence="9">
    <location>
        <position position="314"/>
    </location>
    <ligand>
        <name>3',5'-cyclic AMP</name>
        <dbReference type="ChEBI" id="CHEBI:58165"/>
        <label>2</label>
    </ligand>
</feature>
<dbReference type="SMART" id="SM00394">
    <property type="entry name" value="RIIa"/>
    <property type="match status" value="1"/>
</dbReference>
<dbReference type="GO" id="GO:0034236">
    <property type="term" value="F:protein kinase A catalytic subunit binding"/>
    <property type="evidence" value="ECO:0007669"/>
    <property type="project" value="TreeGrafter"/>
</dbReference>
<keyword evidence="12" id="KW-0418">Kinase</keyword>
<dbReference type="FunFam" id="2.60.120.10:FF:000006">
    <property type="entry name" value="cAMP-dependent protein kinase type I-alpha regulatory subunit"/>
    <property type="match status" value="1"/>
</dbReference>
<dbReference type="InterPro" id="IPR050503">
    <property type="entry name" value="cAMP-dep_PK_reg_su-like"/>
</dbReference>
<comment type="similarity">
    <text evidence="1 8">Belongs to the cAMP-dependent kinase regulatory chain family.</text>
</comment>
<dbReference type="SMART" id="SM00100">
    <property type="entry name" value="cNMP"/>
    <property type="match status" value="2"/>
</dbReference>
<keyword evidence="3" id="KW-0597">Phosphoprotein</keyword>
<dbReference type="InterPro" id="IPR018490">
    <property type="entry name" value="cNMP-bd_dom_sf"/>
</dbReference>
<sequence length="370" mass="41570">MDEYQHLLNELNRTIEQKQPNDVLQFCSSFFLQKLQDERSQARGSSTFSFAPATEDEEMHDEDEERDQIGDLHSLPMVALAGRGRRTSVSAESLQPTSAKDFVKTVIPKTEAQRDRISEAIGQNFLFKHLDEEQYTDVVNAMSEKVVPKGTKVIEQGGVGDYFYIVESGTLDCLINNQKVTAYTSGGSFGELALMYNAPRAATIESTSDCVLWALDRVSFRMILLENTSRKRRMYDQFLSEVPLLKSLEPYERHKIADALEPIQYNDKDVVIKEDDMGDSFYLIEQGKAAIYKKADNGSQAVVNHLEKGGYFGELALLNDQPRAATVVADGKLKCVTLSKPAFQRLLGSVVDVLKRNTANYHAVMKEVNQ</sequence>
<evidence type="ECO:0000256" key="4">
    <source>
        <dbReference type="ARBA" id="ARBA00022566"/>
    </source>
</evidence>
<keyword evidence="4 8" id="KW-0116">cAMP-binding</keyword>
<evidence type="ECO:0000256" key="10">
    <source>
        <dbReference type="SAM" id="MobiDB-lite"/>
    </source>
</evidence>
<dbReference type="GO" id="GO:0016301">
    <property type="term" value="F:kinase activity"/>
    <property type="evidence" value="ECO:0007669"/>
    <property type="project" value="UniProtKB-KW"/>
</dbReference>
<protein>
    <recommendedName>
        <fullName evidence="2 8">cAMP-dependent protein kinase regulatory subunit</fullName>
    </recommendedName>
</protein>
<dbReference type="GO" id="GO:0004862">
    <property type="term" value="F:cAMP-dependent protein kinase inhibitor activity"/>
    <property type="evidence" value="ECO:0007669"/>
    <property type="project" value="TreeGrafter"/>
</dbReference>
<dbReference type="GO" id="GO:0030552">
    <property type="term" value="F:cAMP binding"/>
    <property type="evidence" value="ECO:0007669"/>
    <property type="project" value="UniProtKB-KW"/>
</dbReference>
<evidence type="ECO:0000259" key="11">
    <source>
        <dbReference type="PROSITE" id="PS50042"/>
    </source>
</evidence>
<dbReference type="OrthoDB" id="417078at2759"/>
<dbReference type="GO" id="GO:0005829">
    <property type="term" value="C:cytosol"/>
    <property type="evidence" value="ECO:0007669"/>
    <property type="project" value="TreeGrafter"/>
</dbReference>
<dbReference type="PROSITE" id="PS00889">
    <property type="entry name" value="CNMP_BINDING_2"/>
    <property type="match status" value="2"/>
</dbReference>
<dbReference type="PROSITE" id="PS50042">
    <property type="entry name" value="CNMP_BINDING_3"/>
    <property type="match status" value="2"/>
</dbReference>
<feature type="compositionally biased region" description="Acidic residues" evidence="10">
    <location>
        <begin position="54"/>
        <end position="66"/>
    </location>
</feature>
<feature type="region of interest" description="Disordered" evidence="10">
    <location>
        <begin position="42"/>
        <end position="67"/>
    </location>
</feature>
<dbReference type="Pfam" id="PF02197">
    <property type="entry name" value="RIIa"/>
    <property type="match status" value="1"/>
</dbReference>